<dbReference type="Proteomes" id="UP000887569">
    <property type="component" value="Unplaced"/>
</dbReference>
<dbReference type="WBParaSite" id="PgR004_g003_t01">
    <property type="protein sequence ID" value="PgR004_g003_t01"/>
    <property type="gene ID" value="PgR004_g003"/>
</dbReference>
<accession>A0A915AA46</accession>
<reference evidence="4 5" key="1">
    <citation type="submission" date="2022-11" db="UniProtKB">
        <authorList>
            <consortium name="WormBaseParasite"/>
        </authorList>
    </citation>
    <scope>IDENTIFICATION</scope>
</reference>
<keyword evidence="2" id="KW-0812">Transmembrane</keyword>
<dbReference type="WBParaSite" id="PgR004_g003_t02">
    <property type="protein sequence ID" value="PgR004_g003_t02"/>
    <property type="gene ID" value="PgR004_g003"/>
</dbReference>
<keyword evidence="3" id="KW-1185">Reference proteome</keyword>
<evidence type="ECO:0000313" key="4">
    <source>
        <dbReference type="WBParaSite" id="PgR004_g003_t01"/>
    </source>
</evidence>
<evidence type="ECO:0000313" key="5">
    <source>
        <dbReference type="WBParaSite" id="PgR004_g003_t02"/>
    </source>
</evidence>
<evidence type="ECO:0000313" key="3">
    <source>
        <dbReference type="Proteomes" id="UP000887569"/>
    </source>
</evidence>
<dbReference type="WBParaSite" id="PgR004_g003_t05">
    <property type="protein sequence ID" value="PgR004_g003_t05"/>
    <property type="gene ID" value="PgR004_g003"/>
</dbReference>
<sequence length="437" mass="50485">GRDITVSDSLTNTGRIVFVNVIDGSIAALFVLPAGIFRYRKMYWCIARTSFVVFGETKKPLHGVSTHHIVALFRAAPIRYDGLFMLQKKDFGFANDIGGFSEFLIVFSRYPRRVIAYNIGDFPLLRSTRIHRYEDGVYEEILFDPSATIVDIPKRQFAFDGNWDFIQIGLTSSIYMLHPSSKRGSFLLGDWTNRPIRIPFSLKQTPNASIQTNDPNIFFHLDGSGRVLCVEDSFVVSYYLRAIGDMLEYVEQWRRKLWVDSSFYDRLLQGVTMTSRFGRQIRLPVAPLENYIKEDRLMLIDICFDVDNELIYIICICDMNSIVFDNPDCPCNVMSAHNRFMDRRGLVFILDDRSGEIIRIIMQCNDGSEEWHQMKFSTTGITAAFELRCREGTYIEVQGLLETGVKEWDKDGSTQESSYRRPMKRRTHGLVNENEQQ</sequence>
<protein>
    <submittedName>
        <fullName evidence="4 5">Uncharacterized protein</fullName>
    </submittedName>
</protein>
<evidence type="ECO:0000256" key="2">
    <source>
        <dbReference type="SAM" id="Phobius"/>
    </source>
</evidence>
<keyword evidence="2" id="KW-0472">Membrane</keyword>
<keyword evidence="2" id="KW-1133">Transmembrane helix</keyword>
<dbReference type="AlphaFoldDB" id="A0A915AA46"/>
<proteinExistence type="predicted"/>
<organism evidence="3 4">
    <name type="scientific">Parascaris univalens</name>
    <name type="common">Nematode worm</name>
    <dbReference type="NCBI Taxonomy" id="6257"/>
    <lineage>
        <taxon>Eukaryota</taxon>
        <taxon>Metazoa</taxon>
        <taxon>Ecdysozoa</taxon>
        <taxon>Nematoda</taxon>
        <taxon>Chromadorea</taxon>
        <taxon>Rhabditida</taxon>
        <taxon>Spirurina</taxon>
        <taxon>Ascaridomorpha</taxon>
        <taxon>Ascaridoidea</taxon>
        <taxon>Ascarididae</taxon>
        <taxon>Parascaris</taxon>
    </lineage>
</organism>
<evidence type="ECO:0000256" key="1">
    <source>
        <dbReference type="SAM" id="MobiDB-lite"/>
    </source>
</evidence>
<dbReference type="WBParaSite" id="PgR004_g003_t03">
    <property type="protein sequence ID" value="PgR004_g003_t03"/>
    <property type="gene ID" value="PgR004_g003"/>
</dbReference>
<feature type="transmembrane region" description="Helical" evidence="2">
    <location>
        <begin position="16"/>
        <end position="37"/>
    </location>
</feature>
<feature type="region of interest" description="Disordered" evidence="1">
    <location>
        <begin position="409"/>
        <end position="437"/>
    </location>
</feature>
<name>A0A915AA46_PARUN</name>
<dbReference type="WBParaSite" id="PgR004_g003_t04">
    <property type="protein sequence ID" value="PgR004_g003_t04"/>
    <property type="gene ID" value="PgR004_g003"/>
</dbReference>